<protein>
    <submittedName>
        <fullName evidence="1">Uncharacterized protein</fullName>
    </submittedName>
</protein>
<accession>A0ACB8QR43</accession>
<reference evidence="1" key="1">
    <citation type="submission" date="2021-02" db="EMBL/GenBank/DDBJ databases">
        <authorList>
            <consortium name="DOE Joint Genome Institute"/>
            <person name="Ahrendt S."/>
            <person name="Looney B.P."/>
            <person name="Miyauchi S."/>
            <person name="Morin E."/>
            <person name="Drula E."/>
            <person name="Courty P.E."/>
            <person name="Chicoki N."/>
            <person name="Fauchery L."/>
            <person name="Kohler A."/>
            <person name="Kuo A."/>
            <person name="Labutti K."/>
            <person name="Pangilinan J."/>
            <person name="Lipzen A."/>
            <person name="Riley R."/>
            <person name="Andreopoulos W."/>
            <person name="He G."/>
            <person name="Johnson J."/>
            <person name="Barry K.W."/>
            <person name="Grigoriev I.V."/>
            <person name="Nagy L."/>
            <person name="Hibbett D."/>
            <person name="Henrissat B."/>
            <person name="Matheny P.B."/>
            <person name="Labbe J."/>
            <person name="Martin F."/>
        </authorList>
    </citation>
    <scope>NUCLEOTIDE SEQUENCE</scope>
    <source>
        <strain evidence="1">EC-137</strain>
    </source>
</reference>
<reference evidence="1" key="2">
    <citation type="journal article" date="2022" name="New Phytol.">
        <title>Evolutionary transition to the ectomycorrhizal habit in the genomes of a hyperdiverse lineage of mushroom-forming fungi.</title>
        <authorList>
            <person name="Looney B."/>
            <person name="Miyauchi S."/>
            <person name="Morin E."/>
            <person name="Drula E."/>
            <person name="Courty P.E."/>
            <person name="Kohler A."/>
            <person name="Kuo A."/>
            <person name="LaButti K."/>
            <person name="Pangilinan J."/>
            <person name="Lipzen A."/>
            <person name="Riley R."/>
            <person name="Andreopoulos W."/>
            <person name="He G."/>
            <person name="Johnson J."/>
            <person name="Nolan M."/>
            <person name="Tritt A."/>
            <person name="Barry K.W."/>
            <person name="Grigoriev I.V."/>
            <person name="Nagy L.G."/>
            <person name="Hibbett D."/>
            <person name="Henrissat B."/>
            <person name="Matheny P.B."/>
            <person name="Labbe J."/>
            <person name="Martin F.M."/>
        </authorList>
    </citation>
    <scope>NUCLEOTIDE SEQUENCE</scope>
    <source>
        <strain evidence="1">EC-137</strain>
    </source>
</reference>
<name>A0ACB8QR43_9AGAM</name>
<comment type="caution">
    <text evidence="1">The sequence shown here is derived from an EMBL/GenBank/DDBJ whole genome shotgun (WGS) entry which is preliminary data.</text>
</comment>
<dbReference type="EMBL" id="MU273508">
    <property type="protein sequence ID" value="KAI0033998.1"/>
    <property type="molecule type" value="Genomic_DNA"/>
</dbReference>
<evidence type="ECO:0000313" key="1">
    <source>
        <dbReference type="EMBL" id="KAI0033998.1"/>
    </source>
</evidence>
<sequence>MPLRTHSDSQTLSAISDVDAQYVIFYASRGEDGEMWCPDCREVEALVKGALQTDTGPSGLIVYVGNRLDWKSPTNPFRGEPWNIRAIPTIIHLKEIGRLVEGEIGGQLDRFVQS</sequence>
<gene>
    <name evidence="1" type="ORF">K488DRAFT_46551</name>
</gene>
<proteinExistence type="predicted"/>
<dbReference type="Proteomes" id="UP000814128">
    <property type="component" value="Unassembled WGS sequence"/>
</dbReference>
<evidence type="ECO:0000313" key="2">
    <source>
        <dbReference type="Proteomes" id="UP000814128"/>
    </source>
</evidence>
<keyword evidence="2" id="KW-1185">Reference proteome</keyword>
<organism evidence="1 2">
    <name type="scientific">Vararia minispora EC-137</name>
    <dbReference type="NCBI Taxonomy" id="1314806"/>
    <lineage>
        <taxon>Eukaryota</taxon>
        <taxon>Fungi</taxon>
        <taxon>Dikarya</taxon>
        <taxon>Basidiomycota</taxon>
        <taxon>Agaricomycotina</taxon>
        <taxon>Agaricomycetes</taxon>
        <taxon>Russulales</taxon>
        <taxon>Lachnocladiaceae</taxon>
        <taxon>Vararia</taxon>
    </lineage>
</organism>